<dbReference type="AlphaFoldDB" id="A0A1Q9BZJ1"/>
<protein>
    <submittedName>
        <fullName evidence="1">Uncharacterized protein</fullName>
    </submittedName>
</protein>
<sequence>MFQSYDLDTTGGTVTLRVPLHKVATGGQSELTMRQLRCACRAAIPPLCPYHAATRHMTRLHTAGLWFQGVGGYPSFSPGPSGCRRPDHSAGPYRRTGSCLAATWRGWLGLQRAAVERYIQAAPLALAPDVPARVLHPALGEQPPPVVLSAAVGTAPAAQPRSAPAIMDID</sequence>
<keyword evidence="2" id="KW-1185">Reference proteome</keyword>
<gene>
    <name evidence="1" type="ORF">AK812_SmicGene44009</name>
</gene>
<proteinExistence type="predicted"/>
<accession>A0A1Q9BZJ1</accession>
<name>A0A1Q9BZJ1_SYMMI</name>
<evidence type="ECO:0000313" key="2">
    <source>
        <dbReference type="Proteomes" id="UP000186817"/>
    </source>
</evidence>
<evidence type="ECO:0000313" key="1">
    <source>
        <dbReference type="EMBL" id="OLP76101.1"/>
    </source>
</evidence>
<dbReference type="EMBL" id="LSRX01002140">
    <property type="protein sequence ID" value="OLP76101.1"/>
    <property type="molecule type" value="Genomic_DNA"/>
</dbReference>
<organism evidence="1 2">
    <name type="scientific">Symbiodinium microadriaticum</name>
    <name type="common">Dinoflagellate</name>
    <name type="synonym">Zooxanthella microadriatica</name>
    <dbReference type="NCBI Taxonomy" id="2951"/>
    <lineage>
        <taxon>Eukaryota</taxon>
        <taxon>Sar</taxon>
        <taxon>Alveolata</taxon>
        <taxon>Dinophyceae</taxon>
        <taxon>Suessiales</taxon>
        <taxon>Symbiodiniaceae</taxon>
        <taxon>Symbiodinium</taxon>
    </lineage>
</organism>
<reference evidence="1 2" key="1">
    <citation type="submission" date="2016-02" db="EMBL/GenBank/DDBJ databases">
        <title>Genome analysis of coral dinoflagellate symbionts highlights evolutionary adaptations to a symbiotic lifestyle.</title>
        <authorList>
            <person name="Aranda M."/>
            <person name="Li Y."/>
            <person name="Liew Y.J."/>
            <person name="Baumgarten S."/>
            <person name="Simakov O."/>
            <person name="Wilson M."/>
            <person name="Piel J."/>
            <person name="Ashoor H."/>
            <person name="Bougouffa S."/>
            <person name="Bajic V.B."/>
            <person name="Ryu T."/>
            <person name="Ravasi T."/>
            <person name="Bayer T."/>
            <person name="Micklem G."/>
            <person name="Kim H."/>
            <person name="Bhak J."/>
            <person name="Lajeunesse T.C."/>
            <person name="Voolstra C.R."/>
        </authorList>
    </citation>
    <scope>NUCLEOTIDE SEQUENCE [LARGE SCALE GENOMIC DNA]</scope>
    <source>
        <strain evidence="1 2">CCMP2467</strain>
    </source>
</reference>
<comment type="caution">
    <text evidence="1">The sequence shown here is derived from an EMBL/GenBank/DDBJ whole genome shotgun (WGS) entry which is preliminary data.</text>
</comment>
<dbReference type="Proteomes" id="UP000186817">
    <property type="component" value="Unassembled WGS sequence"/>
</dbReference>